<sequence length="138" mass="15820">MKSHPYTLPFPATYSFLLSLTIYSQLKLSITIQINMETFSSALLLSSLSLLCYKRIPPIKNAPIAATHGTLHPIFCFCSLFVVLPPITRIVQREITRIDRKEVKEEEEDATVAKINEKFEMFLFCLHEGKEENAQKNQ</sequence>
<evidence type="ECO:0000313" key="2">
    <source>
        <dbReference type="EMBL" id="DAD26972.1"/>
    </source>
</evidence>
<evidence type="ECO:0000313" key="3">
    <source>
        <dbReference type="Proteomes" id="UP000607653"/>
    </source>
</evidence>
<evidence type="ECO:0000256" key="1">
    <source>
        <dbReference type="SAM" id="Phobius"/>
    </source>
</evidence>
<proteinExistence type="predicted"/>
<comment type="caution">
    <text evidence="2">The sequence shown here is derived from an EMBL/GenBank/DDBJ whole genome shotgun (WGS) entry which is preliminary data.</text>
</comment>
<gene>
    <name evidence="2" type="ORF">HUJ06_028440</name>
</gene>
<reference evidence="2 3" key="1">
    <citation type="journal article" date="2020" name="Mol. Biol. Evol.">
        <title>Distinct Expression and Methylation Patterns for Genes with Different Fates following a Single Whole-Genome Duplication in Flowering Plants.</title>
        <authorList>
            <person name="Shi T."/>
            <person name="Rahmani R.S."/>
            <person name="Gugger P.F."/>
            <person name="Wang M."/>
            <person name="Li H."/>
            <person name="Zhang Y."/>
            <person name="Li Z."/>
            <person name="Wang Q."/>
            <person name="Van de Peer Y."/>
            <person name="Marchal K."/>
            <person name="Chen J."/>
        </authorList>
    </citation>
    <scope>NUCLEOTIDE SEQUENCE [LARGE SCALE GENOMIC DNA]</scope>
    <source>
        <tissue evidence="2">Leaf</tissue>
    </source>
</reference>
<accession>A0A822Y3X5</accession>
<organism evidence="2 3">
    <name type="scientific">Nelumbo nucifera</name>
    <name type="common">Sacred lotus</name>
    <dbReference type="NCBI Taxonomy" id="4432"/>
    <lineage>
        <taxon>Eukaryota</taxon>
        <taxon>Viridiplantae</taxon>
        <taxon>Streptophyta</taxon>
        <taxon>Embryophyta</taxon>
        <taxon>Tracheophyta</taxon>
        <taxon>Spermatophyta</taxon>
        <taxon>Magnoliopsida</taxon>
        <taxon>Proteales</taxon>
        <taxon>Nelumbonaceae</taxon>
        <taxon>Nelumbo</taxon>
    </lineage>
</organism>
<dbReference type="EMBL" id="DUZY01000002">
    <property type="protein sequence ID" value="DAD26972.1"/>
    <property type="molecule type" value="Genomic_DNA"/>
</dbReference>
<keyword evidence="3" id="KW-1185">Reference proteome</keyword>
<keyword evidence="1" id="KW-0812">Transmembrane</keyword>
<keyword evidence="1" id="KW-1133">Transmembrane helix</keyword>
<name>A0A822Y3X5_NELNU</name>
<feature type="transmembrane region" description="Helical" evidence="1">
    <location>
        <begin position="71"/>
        <end position="91"/>
    </location>
</feature>
<dbReference type="AlphaFoldDB" id="A0A822Y3X5"/>
<keyword evidence="1" id="KW-0472">Membrane</keyword>
<dbReference type="Proteomes" id="UP000607653">
    <property type="component" value="Unassembled WGS sequence"/>
</dbReference>
<protein>
    <submittedName>
        <fullName evidence="2">Uncharacterized protein</fullName>
    </submittedName>
</protein>